<name>A0AC34PYE3_9BILA</name>
<sequence>MRKTPCFPSPLLTRFLEKELLFIVMPLKNLTTKADFDTYSRQPGVNLVHFSANWATACGQLNEIFEVLVSECKGSFNVAVVEAEDVPEASLQCGVTAAPTVVFFKDGQEVDKIHGFHPTDLKALIVKHTIGGRPKAAEPETAEELNSKLHRLINTARVTVFMKGDRHQPRCGFSRQIVDLLNQLNVDYWTFDILQDNAVREGLKVYSDWPTYPQVYLDGELLGGLDVVKEEIQNPAFVEKMPKIQH</sequence>
<reference evidence="2" key="1">
    <citation type="submission" date="2022-11" db="UniProtKB">
        <authorList>
            <consortium name="WormBaseParasite"/>
        </authorList>
    </citation>
    <scope>IDENTIFICATION</scope>
</reference>
<proteinExistence type="predicted"/>
<dbReference type="Proteomes" id="UP000887576">
    <property type="component" value="Unplaced"/>
</dbReference>
<evidence type="ECO:0000313" key="1">
    <source>
        <dbReference type="Proteomes" id="UP000887576"/>
    </source>
</evidence>
<accession>A0AC34PYE3</accession>
<evidence type="ECO:0000313" key="2">
    <source>
        <dbReference type="WBParaSite" id="JU765_v2.g11045.t1"/>
    </source>
</evidence>
<dbReference type="WBParaSite" id="JU765_v2.g11045.t1">
    <property type="protein sequence ID" value="JU765_v2.g11045.t1"/>
    <property type="gene ID" value="JU765_v2.g11045"/>
</dbReference>
<organism evidence="1 2">
    <name type="scientific">Panagrolaimus sp. JU765</name>
    <dbReference type="NCBI Taxonomy" id="591449"/>
    <lineage>
        <taxon>Eukaryota</taxon>
        <taxon>Metazoa</taxon>
        <taxon>Ecdysozoa</taxon>
        <taxon>Nematoda</taxon>
        <taxon>Chromadorea</taxon>
        <taxon>Rhabditida</taxon>
        <taxon>Tylenchina</taxon>
        <taxon>Panagrolaimomorpha</taxon>
        <taxon>Panagrolaimoidea</taxon>
        <taxon>Panagrolaimidae</taxon>
        <taxon>Panagrolaimus</taxon>
    </lineage>
</organism>
<protein>
    <submittedName>
        <fullName evidence="2">Glutaredoxin</fullName>
    </submittedName>
</protein>